<name>A0AAD7N4Z5_9AGAR</name>
<gene>
    <name evidence="1" type="ORF">DFH07DRAFT_1038581</name>
</gene>
<feature type="non-terminal residue" evidence="1">
    <location>
        <position position="271"/>
    </location>
</feature>
<evidence type="ECO:0000313" key="2">
    <source>
        <dbReference type="Proteomes" id="UP001215280"/>
    </source>
</evidence>
<protein>
    <submittedName>
        <fullName evidence="1">Uncharacterized protein</fullName>
    </submittedName>
</protein>
<reference evidence="1" key="1">
    <citation type="submission" date="2023-03" db="EMBL/GenBank/DDBJ databases">
        <title>Massive genome expansion in bonnet fungi (Mycena s.s.) driven by repeated elements and novel gene families across ecological guilds.</title>
        <authorList>
            <consortium name="Lawrence Berkeley National Laboratory"/>
            <person name="Harder C.B."/>
            <person name="Miyauchi S."/>
            <person name="Viragh M."/>
            <person name="Kuo A."/>
            <person name="Thoen E."/>
            <person name="Andreopoulos B."/>
            <person name="Lu D."/>
            <person name="Skrede I."/>
            <person name="Drula E."/>
            <person name="Henrissat B."/>
            <person name="Morin E."/>
            <person name="Kohler A."/>
            <person name="Barry K."/>
            <person name="LaButti K."/>
            <person name="Morin E."/>
            <person name="Salamov A."/>
            <person name="Lipzen A."/>
            <person name="Mereny Z."/>
            <person name="Hegedus B."/>
            <person name="Baldrian P."/>
            <person name="Stursova M."/>
            <person name="Weitz H."/>
            <person name="Taylor A."/>
            <person name="Grigoriev I.V."/>
            <person name="Nagy L.G."/>
            <person name="Martin F."/>
            <person name="Kauserud H."/>
        </authorList>
    </citation>
    <scope>NUCLEOTIDE SEQUENCE</scope>
    <source>
        <strain evidence="1">CBHHK188m</strain>
    </source>
</reference>
<proteinExistence type="predicted"/>
<accession>A0AAD7N4Z5</accession>
<keyword evidence="2" id="KW-1185">Reference proteome</keyword>
<evidence type="ECO:0000313" key="1">
    <source>
        <dbReference type="EMBL" id="KAJ7746154.1"/>
    </source>
</evidence>
<dbReference type="EMBL" id="JARJLG010000099">
    <property type="protein sequence ID" value="KAJ7746154.1"/>
    <property type="molecule type" value="Genomic_DNA"/>
</dbReference>
<organism evidence="1 2">
    <name type="scientific">Mycena maculata</name>
    <dbReference type="NCBI Taxonomy" id="230809"/>
    <lineage>
        <taxon>Eukaryota</taxon>
        <taxon>Fungi</taxon>
        <taxon>Dikarya</taxon>
        <taxon>Basidiomycota</taxon>
        <taxon>Agaricomycotina</taxon>
        <taxon>Agaricomycetes</taxon>
        <taxon>Agaricomycetidae</taxon>
        <taxon>Agaricales</taxon>
        <taxon>Marasmiineae</taxon>
        <taxon>Mycenaceae</taxon>
        <taxon>Mycena</taxon>
    </lineage>
</organism>
<dbReference type="AlphaFoldDB" id="A0AAD7N4Z5"/>
<sequence>HDQATSAGDSGGEIRVVAAPCSSSKSHSEANPHMLKEKVEDRAKSRVVRRDVESYIMWRAKSPRGRGMLGLPSVAVATARRHPSNGCRARSVSHHFSLAGGRRPSKNGRHGCRDGPTAHLANLWANTRGTLLHATDRVIVHRPVDRAVPTKNGRRIAVTAEGVNVEKKSGAGCNETRGYEAAAAPISTPLLDTTHGLHFKLHFKLQVINSTRFIPMRSTEPRQSSVLVAFKRHCRCHLRVKRVFAVYYYRTSGAVLSHKVTLSLRLLRICP</sequence>
<dbReference type="Proteomes" id="UP001215280">
    <property type="component" value="Unassembled WGS sequence"/>
</dbReference>
<comment type="caution">
    <text evidence="1">The sequence shown here is derived from an EMBL/GenBank/DDBJ whole genome shotgun (WGS) entry which is preliminary data.</text>
</comment>